<accession>A0A0D2JF86</accession>
<comment type="caution">
    <text evidence="1">The sequence shown here is derived from an EMBL/GenBank/DDBJ whole genome shotgun (WGS) entry which is preliminary data.</text>
</comment>
<dbReference type="AlphaFoldDB" id="A0A0D2JF86"/>
<evidence type="ECO:0000313" key="2">
    <source>
        <dbReference type="Proteomes" id="UP000032233"/>
    </source>
</evidence>
<keyword evidence="2" id="KW-1185">Reference proteome</keyword>
<evidence type="ECO:0000313" key="1">
    <source>
        <dbReference type="EMBL" id="KIX14366.1"/>
    </source>
</evidence>
<organism evidence="1 2">
    <name type="scientific">Dethiosulfatarculus sandiegensis</name>
    <dbReference type="NCBI Taxonomy" id="1429043"/>
    <lineage>
        <taxon>Bacteria</taxon>
        <taxon>Pseudomonadati</taxon>
        <taxon>Thermodesulfobacteriota</taxon>
        <taxon>Desulfarculia</taxon>
        <taxon>Desulfarculales</taxon>
        <taxon>Desulfarculaceae</taxon>
        <taxon>Dethiosulfatarculus</taxon>
    </lineage>
</organism>
<sequence>MLLKNSQSGVPVLNQAFLSAWQNHVFTGLGLKKSGMVFFNSL</sequence>
<dbReference type="EMBL" id="AZAC01000011">
    <property type="protein sequence ID" value="KIX14366.1"/>
    <property type="molecule type" value="Genomic_DNA"/>
</dbReference>
<dbReference type="STRING" id="1429043.X474_09055"/>
<dbReference type="InParanoid" id="A0A0D2JF86"/>
<name>A0A0D2JF86_9BACT</name>
<gene>
    <name evidence="1" type="ORF">X474_09055</name>
</gene>
<proteinExistence type="predicted"/>
<reference evidence="1 2" key="1">
    <citation type="submission" date="2013-11" db="EMBL/GenBank/DDBJ databases">
        <title>Metagenomic analysis of a methanogenic consortium involved in long chain n-alkane degradation.</title>
        <authorList>
            <person name="Davidova I.A."/>
            <person name="Callaghan A.V."/>
            <person name="Wawrik B."/>
            <person name="Pruitt S."/>
            <person name="Marks C."/>
            <person name="Duncan K.E."/>
            <person name="Suflita J.M."/>
        </authorList>
    </citation>
    <scope>NUCLEOTIDE SEQUENCE [LARGE SCALE GENOMIC DNA]</scope>
    <source>
        <strain evidence="1 2">SPR</strain>
    </source>
</reference>
<dbReference type="Proteomes" id="UP000032233">
    <property type="component" value="Unassembled WGS sequence"/>
</dbReference>
<protein>
    <submittedName>
        <fullName evidence="1">Uncharacterized protein</fullName>
    </submittedName>
</protein>